<keyword evidence="4" id="KW-0862">Zinc</keyword>
<dbReference type="Pfam" id="PF02721">
    <property type="entry name" value="DUF223"/>
    <property type="match status" value="1"/>
</dbReference>
<feature type="domain" description="Replication protein A 70 kDa DNA-binding subunit B/D first OB fold" evidence="6">
    <location>
        <begin position="6"/>
        <end position="96"/>
    </location>
</feature>
<organism evidence="8 9">
    <name type="scientific">Cuscuta europaea</name>
    <name type="common">European dodder</name>
    <dbReference type="NCBI Taxonomy" id="41803"/>
    <lineage>
        <taxon>Eukaryota</taxon>
        <taxon>Viridiplantae</taxon>
        <taxon>Streptophyta</taxon>
        <taxon>Embryophyta</taxon>
        <taxon>Tracheophyta</taxon>
        <taxon>Spermatophyta</taxon>
        <taxon>Magnoliopsida</taxon>
        <taxon>eudicotyledons</taxon>
        <taxon>Gunneridae</taxon>
        <taxon>Pentapetalae</taxon>
        <taxon>asterids</taxon>
        <taxon>lamiids</taxon>
        <taxon>Solanales</taxon>
        <taxon>Convolvulaceae</taxon>
        <taxon>Cuscuteae</taxon>
        <taxon>Cuscuta</taxon>
        <taxon>Cuscuta subgen. Cuscuta</taxon>
    </lineage>
</organism>
<evidence type="ECO:0000256" key="4">
    <source>
        <dbReference type="ARBA" id="ARBA00022833"/>
    </source>
</evidence>
<dbReference type="GO" id="GO:0003677">
    <property type="term" value="F:DNA binding"/>
    <property type="evidence" value="ECO:0007669"/>
    <property type="project" value="UniProtKB-KW"/>
</dbReference>
<keyword evidence="2" id="KW-0479">Metal-binding</keyword>
<evidence type="ECO:0000256" key="5">
    <source>
        <dbReference type="ARBA" id="ARBA00023125"/>
    </source>
</evidence>
<dbReference type="InterPro" id="IPR003871">
    <property type="entry name" value="RFA1B/D_OB_1st"/>
</dbReference>
<dbReference type="Pfam" id="PF08646">
    <property type="entry name" value="Rep_fac-A_C"/>
    <property type="match status" value="1"/>
</dbReference>
<dbReference type="EMBL" id="CAMAPE010000019">
    <property type="protein sequence ID" value="CAH9085980.1"/>
    <property type="molecule type" value="Genomic_DNA"/>
</dbReference>
<dbReference type="GO" id="GO:0008270">
    <property type="term" value="F:zinc ion binding"/>
    <property type="evidence" value="ECO:0007669"/>
    <property type="project" value="UniProtKB-KW"/>
</dbReference>
<sequence length="500" mass="56621">MVGMWSMIREIDQSRTTWAIKARATRVYREPAHDGFPPSLEVGSKIHGHIPDQYIGKFCSLFREGRIYAMKNFMVEENFMFFKTTTSAYRLRFFKKSEGFEIQIPFPLRTFNLVSFAALQAAETIDDKAAVDIIGQVVHDKDPKTILKNDRPKKLIELILGDTEGNVIGCTLWGPMVEMLLTNKLTTAEPIVMLLQCCRAKKYQGHVHVSNMFNTTKVILNGVEDEFNDFRSRMANRCGDGLSFTISFDTSNEGDIGTGQIQLVTIDHLTQMEEDGKHWVHGEIVAIDSHKDWSYVSCIGCSREVTPNGDTFICLSCNSSDVVLRYRVNVRVVDKTAHASFLLWDREVSCLIGRSASSLKEQISKRNFGPHYFPAEINALIDIKALFRVHFKKDNRSYKGNQNFSVLRMNTDPKVISLYIPDSSAAEEEDDFTRLKKEFSAGEKVGSSHQVVSNSPLLNKEKRIALEVDGDKVKRDPFGEFSSTVAKKRMKGIKIEEPKA</sequence>
<dbReference type="Proteomes" id="UP001152484">
    <property type="component" value="Unassembled WGS sequence"/>
</dbReference>
<dbReference type="PANTHER" id="PTHR47165:SF4">
    <property type="entry name" value="OS03G0429900 PROTEIN"/>
    <property type="match status" value="1"/>
</dbReference>
<feature type="domain" description="Replication factor A C-terminal" evidence="7">
    <location>
        <begin position="282"/>
        <end position="408"/>
    </location>
</feature>
<evidence type="ECO:0000313" key="8">
    <source>
        <dbReference type="EMBL" id="CAH9085980.1"/>
    </source>
</evidence>
<dbReference type="InterPro" id="IPR012340">
    <property type="entry name" value="NA-bd_OB-fold"/>
</dbReference>
<name>A0A9P0Z3I6_CUSEU</name>
<dbReference type="CDD" id="cd04476">
    <property type="entry name" value="RPA1_DBD_C"/>
    <property type="match status" value="1"/>
</dbReference>
<evidence type="ECO:0000259" key="7">
    <source>
        <dbReference type="Pfam" id="PF08646"/>
    </source>
</evidence>
<evidence type="ECO:0000256" key="3">
    <source>
        <dbReference type="ARBA" id="ARBA00022771"/>
    </source>
</evidence>
<dbReference type="InterPro" id="IPR013955">
    <property type="entry name" value="Rep_factor-A_C"/>
</dbReference>
<keyword evidence="3" id="KW-0863">Zinc-finger</keyword>
<gene>
    <name evidence="8" type="ORF">CEURO_LOCUS9434</name>
</gene>
<dbReference type="OrthoDB" id="1434713at2759"/>
<dbReference type="Gene3D" id="2.40.50.140">
    <property type="entry name" value="Nucleic acid-binding proteins"/>
    <property type="match status" value="3"/>
</dbReference>
<keyword evidence="5" id="KW-0238">DNA-binding</keyword>
<keyword evidence="9" id="KW-1185">Reference proteome</keyword>
<dbReference type="SUPFAM" id="SSF50249">
    <property type="entry name" value="Nucleic acid-binding proteins"/>
    <property type="match status" value="2"/>
</dbReference>
<accession>A0A9P0Z3I6</accession>
<evidence type="ECO:0000256" key="2">
    <source>
        <dbReference type="ARBA" id="ARBA00022723"/>
    </source>
</evidence>
<evidence type="ECO:0000256" key="1">
    <source>
        <dbReference type="ARBA" id="ARBA00005690"/>
    </source>
</evidence>
<evidence type="ECO:0008006" key="10">
    <source>
        <dbReference type="Google" id="ProtNLM"/>
    </source>
</evidence>
<proteinExistence type="inferred from homology"/>
<protein>
    <recommendedName>
        <fullName evidence="10">Replication factor A C-terminal domain-containing protein</fullName>
    </recommendedName>
</protein>
<dbReference type="CDD" id="cd04481">
    <property type="entry name" value="RPA1_DBD_B_like"/>
    <property type="match status" value="1"/>
</dbReference>
<dbReference type="AlphaFoldDB" id="A0A9P0Z3I6"/>
<evidence type="ECO:0000313" key="9">
    <source>
        <dbReference type="Proteomes" id="UP001152484"/>
    </source>
</evidence>
<comment type="similarity">
    <text evidence="1">Belongs to the replication factor A protein 1 family.</text>
</comment>
<evidence type="ECO:0000259" key="6">
    <source>
        <dbReference type="Pfam" id="PF02721"/>
    </source>
</evidence>
<dbReference type="PANTHER" id="PTHR47165">
    <property type="entry name" value="OS03G0429900 PROTEIN"/>
    <property type="match status" value="1"/>
</dbReference>
<reference evidence="8" key="1">
    <citation type="submission" date="2022-07" db="EMBL/GenBank/DDBJ databases">
        <authorList>
            <person name="Macas J."/>
            <person name="Novak P."/>
            <person name="Neumann P."/>
        </authorList>
    </citation>
    <scope>NUCLEOTIDE SEQUENCE</scope>
</reference>
<dbReference type="InterPro" id="IPR047192">
    <property type="entry name" value="Euk_RPA1_DBD_C"/>
</dbReference>
<comment type="caution">
    <text evidence="8">The sequence shown here is derived from an EMBL/GenBank/DDBJ whole genome shotgun (WGS) entry which is preliminary data.</text>
</comment>